<dbReference type="Proteomes" id="UP000075606">
    <property type="component" value="Unassembled WGS sequence"/>
</dbReference>
<dbReference type="STRING" id="333140.AWW68_17315"/>
<name>A0A150X1P4_9BACT</name>
<gene>
    <name evidence="1" type="ORF">AWW68_17315</name>
</gene>
<dbReference type="InterPro" id="IPR029470">
    <property type="entry name" value="PDDEXK_4"/>
</dbReference>
<comment type="caution">
    <text evidence="1">The sequence shown here is derived from an EMBL/GenBank/DDBJ whole genome shotgun (WGS) entry which is preliminary data.</text>
</comment>
<dbReference type="EMBL" id="LRPC01000029">
    <property type="protein sequence ID" value="KYG72655.1"/>
    <property type="molecule type" value="Genomic_DNA"/>
</dbReference>
<reference evidence="1 2" key="1">
    <citation type="submission" date="2016-01" db="EMBL/GenBank/DDBJ databases">
        <title>Genome sequencing of Roseivirga spongicola UST030701-084.</title>
        <authorList>
            <person name="Selvaratnam C."/>
            <person name="Thevarajoo S."/>
            <person name="Goh K.M."/>
            <person name="Ee R."/>
            <person name="Chan K.-G."/>
            <person name="Chong C.S."/>
        </authorList>
    </citation>
    <scope>NUCLEOTIDE SEQUENCE [LARGE SCALE GENOMIC DNA]</scope>
    <source>
        <strain evidence="1 2">UST030701-084</strain>
    </source>
</reference>
<protein>
    <recommendedName>
        <fullName evidence="3">PD-(D/E)XK nuclease superfamily protein</fullName>
    </recommendedName>
</protein>
<dbReference type="OrthoDB" id="6346224at2"/>
<evidence type="ECO:0008006" key="3">
    <source>
        <dbReference type="Google" id="ProtNLM"/>
    </source>
</evidence>
<evidence type="ECO:0000313" key="2">
    <source>
        <dbReference type="Proteomes" id="UP000075606"/>
    </source>
</evidence>
<accession>A0A150X1P4</accession>
<sequence>MERNEVEQKYAELLKDPSFDQLGLLLKEPNIFRVLRVEHKELNHSNFISWLLDPAETHGMNEVFLSRFLQDVFVDNRSSSFSLIELAKIDLTNVEIRREWKKIDILILTEKIAIAIENKVWSGEHSEQLKRYKDTIEKEFPKHRKAFVYLSPYGIESSEDEFYVNYSYERINEIIENILAIRGHQFGESITNYLKDYSTILKQNIMSNDQVNLIAKQLYNNHKELLDFIYDNIPDPFDEFQEKLDQMVKSKGWKIGSKNRYYVKFYTPAMEEMIMKYKKANGWPDKEAFLFELGFYYGKNISFNSYVSPPVQYFDYAERLTEILSEIPDSRKKLGQKWKAHFKTSLKWPLEEKMEKWDEDSEKEVEAFLDKITPIVNKVEAKMLEHRDELIKLKEGIEQYD</sequence>
<dbReference type="Pfam" id="PF14281">
    <property type="entry name" value="PDDEXK_4"/>
    <property type="match status" value="1"/>
</dbReference>
<evidence type="ECO:0000313" key="1">
    <source>
        <dbReference type="EMBL" id="KYG72655.1"/>
    </source>
</evidence>
<keyword evidence="2" id="KW-1185">Reference proteome</keyword>
<dbReference type="RefSeq" id="WP_068224672.1">
    <property type="nucleotide sequence ID" value="NZ_CP139724.1"/>
</dbReference>
<organism evidence="1 2">
    <name type="scientific">Roseivirga spongicola</name>
    <dbReference type="NCBI Taxonomy" id="333140"/>
    <lineage>
        <taxon>Bacteria</taxon>
        <taxon>Pseudomonadati</taxon>
        <taxon>Bacteroidota</taxon>
        <taxon>Cytophagia</taxon>
        <taxon>Cytophagales</taxon>
        <taxon>Roseivirgaceae</taxon>
        <taxon>Roseivirga</taxon>
    </lineage>
</organism>
<dbReference type="AlphaFoldDB" id="A0A150X1P4"/>
<proteinExistence type="predicted"/>